<name>A0A8F4Q8N9_9VIRU</name>
<dbReference type="EMBL" id="MT478994">
    <property type="protein sequence ID" value="QXF78554.1"/>
    <property type="molecule type" value="Genomic_RNA"/>
</dbReference>
<dbReference type="Pfam" id="PF01443">
    <property type="entry name" value="Viral_helicase1"/>
    <property type="match status" value="1"/>
</dbReference>
<protein>
    <submittedName>
        <fullName evidence="2">Triple gene block protein 1</fullName>
    </submittedName>
</protein>
<evidence type="ECO:0000313" key="2">
    <source>
        <dbReference type="EMBL" id="QXF78554.1"/>
    </source>
</evidence>
<feature type="domain" description="(+)RNA virus helicase C-terminal" evidence="1">
    <location>
        <begin position="1"/>
        <end position="229"/>
    </location>
</feature>
<proteinExistence type="predicted"/>
<accession>A0A8F4Q8N9</accession>
<sequence>MDILVKYLNKYNFIRLSQSIRPPVVIHCVPGAGKTSFIREIIQADSRFVAYTCGIPDQPNLEGRWIQKIPEVFPRDVFVLIDEYTLGDTNFEVFAVFGDPLQSNKQVPAQAHFICNFSHRFGSSTAKLLQSLGYKIEAEGEDIVSIEDIFSKDPEGQIIYFEKEVGKLLCDHSVEARSVEEIVGQTYESVTFVTAENQPLLDPVATFQCLTRHRNRLLILCPNASFTSA</sequence>
<dbReference type="GO" id="GO:0005524">
    <property type="term" value="F:ATP binding"/>
    <property type="evidence" value="ECO:0007669"/>
    <property type="project" value="InterPro"/>
</dbReference>
<dbReference type="PROSITE" id="PS51657">
    <property type="entry name" value="PSRV_HELICASE"/>
    <property type="match status" value="1"/>
</dbReference>
<evidence type="ECO:0000259" key="1">
    <source>
        <dbReference type="PROSITE" id="PS51657"/>
    </source>
</evidence>
<organism evidence="2">
    <name type="scientific">Ligustrum virus A</name>
    <dbReference type="NCBI Taxonomy" id="1899566"/>
    <lineage>
        <taxon>Viruses</taxon>
        <taxon>Riboviria</taxon>
        <taxon>Orthornavirae</taxon>
        <taxon>Kitrinoviricota</taxon>
        <taxon>Alsuviricetes</taxon>
        <taxon>Tymovirales</taxon>
        <taxon>Betaflexiviridae</taxon>
        <taxon>Quinvirinae</taxon>
        <taxon>Carlavirus</taxon>
        <taxon>Carlavirus alphaligustri</taxon>
    </lineage>
</organism>
<reference evidence="2" key="1">
    <citation type="submission" date="2020-05" db="EMBL/GenBank/DDBJ databases">
        <authorList>
            <person name="Song S."/>
            <person name="Li Z."/>
        </authorList>
    </citation>
    <scope>NUCLEOTIDE SEQUENCE</scope>
    <source>
        <strain evidence="2">LVA-Sob</strain>
    </source>
</reference>
<dbReference type="InterPro" id="IPR027351">
    <property type="entry name" value="(+)RNA_virus_helicase_core_dom"/>
</dbReference>